<organism evidence="5 6">
    <name type="scientific">Tepidicella xavieri</name>
    <dbReference type="NCBI Taxonomy" id="360241"/>
    <lineage>
        <taxon>Bacteria</taxon>
        <taxon>Pseudomonadati</taxon>
        <taxon>Pseudomonadota</taxon>
        <taxon>Betaproteobacteria</taxon>
        <taxon>Burkholderiales</taxon>
        <taxon>Tepidicella</taxon>
    </lineage>
</organism>
<dbReference type="OrthoDB" id="288014at2"/>
<name>A0A4R6U3A3_9BURK</name>
<feature type="binding site" evidence="4">
    <location>
        <position position="92"/>
    </location>
    <ligand>
        <name>Zn(2+)</name>
        <dbReference type="ChEBI" id="CHEBI:29105"/>
    </ligand>
</feature>
<keyword evidence="2 4" id="KW-0479">Metal-binding</keyword>
<feature type="binding site" evidence="4">
    <location>
        <position position="95"/>
    </location>
    <ligand>
        <name>Zn(2+)</name>
        <dbReference type="ChEBI" id="CHEBI:29105"/>
    </ligand>
</feature>
<dbReference type="GO" id="GO:0051604">
    <property type="term" value="P:protein maturation"/>
    <property type="evidence" value="ECO:0007669"/>
    <property type="project" value="InterPro"/>
</dbReference>
<keyword evidence="1 4" id="KW-0533">Nickel</keyword>
<evidence type="ECO:0000256" key="4">
    <source>
        <dbReference type="HAMAP-Rule" id="MF_00213"/>
    </source>
</evidence>
<dbReference type="Pfam" id="PF01155">
    <property type="entry name" value="HypA"/>
    <property type="match status" value="1"/>
</dbReference>
<dbReference type="HAMAP" id="MF_00213">
    <property type="entry name" value="HypA_HybF"/>
    <property type="match status" value="1"/>
</dbReference>
<feature type="binding site" evidence="4">
    <location>
        <position position="76"/>
    </location>
    <ligand>
        <name>Zn(2+)</name>
        <dbReference type="ChEBI" id="CHEBI:29105"/>
    </ligand>
</feature>
<evidence type="ECO:0000313" key="5">
    <source>
        <dbReference type="EMBL" id="TDQ40938.1"/>
    </source>
</evidence>
<dbReference type="PANTHER" id="PTHR34535:SF3">
    <property type="entry name" value="HYDROGENASE MATURATION FACTOR HYPA"/>
    <property type="match status" value="1"/>
</dbReference>
<proteinExistence type="inferred from homology"/>
<dbReference type="GO" id="GO:0008270">
    <property type="term" value="F:zinc ion binding"/>
    <property type="evidence" value="ECO:0007669"/>
    <property type="project" value="UniProtKB-UniRule"/>
</dbReference>
<dbReference type="PANTHER" id="PTHR34535">
    <property type="entry name" value="HYDROGENASE MATURATION FACTOR HYPA"/>
    <property type="match status" value="1"/>
</dbReference>
<dbReference type="GO" id="GO:0016151">
    <property type="term" value="F:nickel cation binding"/>
    <property type="evidence" value="ECO:0007669"/>
    <property type="project" value="UniProtKB-UniRule"/>
</dbReference>
<sequence length="116" mass="12436">MPPMHELALADEMVALIEAAARQQGFRRARVVRLEVGALACVEPQALQWAFEAASQGTCAEGAELVWLRVAAKGLCPACGQRQGLATLYDACMACGHLPMQVASGTELRVRDLDVE</sequence>
<evidence type="ECO:0000256" key="3">
    <source>
        <dbReference type="ARBA" id="ARBA00022833"/>
    </source>
</evidence>
<keyword evidence="3 4" id="KW-0862">Zinc</keyword>
<protein>
    <recommendedName>
        <fullName evidence="4">Hydrogenase maturation factor HypA</fullName>
    </recommendedName>
</protein>
<evidence type="ECO:0000256" key="1">
    <source>
        <dbReference type="ARBA" id="ARBA00022596"/>
    </source>
</evidence>
<feature type="binding site" evidence="4">
    <location>
        <position position="5"/>
    </location>
    <ligand>
        <name>Ni(2+)</name>
        <dbReference type="ChEBI" id="CHEBI:49786"/>
    </ligand>
</feature>
<feature type="binding site" evidence="4">
    <location>
        <position position="79"/>
    </location>
    <ligand>
        <name>Zn(2+)</name>
        <dbReference type="ChEBI" id="CHEBI:29105"/>
    </ligand>
</feature>
<evidence type="ECO:0000256" key="2">
    <source>
        <dbReference type="ARBA" id="ARBA00022723"/>
    </source>
</evidence>
<dbReference type="InterPro" id="IPR000688">
    <property type="entry name" value="HypA/HybF"/>
</dbReference>
<dbReference type="Gene3D" id="3.30.2320.80">
    <property type="match status" value="1"/>
</dbReference>
<comment type="similarity">
    <text evidence="4">Belongs to the HypA/HybF family.</text>
</comment>
<dbReference type="AlphaFoldDB" id="A0A4R6U3A3"/>
<keyword evidence="6" id="KW-1185">Reference proteome</keyword>
<comment type="function">
    <text evidence="4">Involved in the maturation of [NiFe] hydrogenases. Required for nickel insertion into the metal center of the hydrogenase.</text>
</comment>
<accession>A0A4R6U3A3</accession>
<evidence type="ECO:0000313" key="6">
    <source>
        <dbReference type="Proteomes" id="UP000295510"/>
    </source>
</evidence>
<dbReference type="EMBL" id="SNYL01000014">
    <property type="protein sequence ID" value="TDQ40938.1"/>
    <property type="molecule type" value="Genomic_DNA"/>
</dbReference>
<dbReference type="Proteomes" id="UP000295510">
    <property type="component" value="Unassembled WGS sequence"/>
</dbReference>
<comment type="caution">
    <text evidence="5">The sequence shown here is derived from an EMBL/GenBank/DDBJ whole genome shotgun (WGS) entry which is preliminary data.</text>
</comment>
<reference evidence="5 6" key="1">
    <citation type="submission" date="2019-03" db="EMBL/GenBank/DDBJ databases">
        <title>Genomic Encyclopedia of Type Strains, Phase IV (KMG-IV): sequencing the most valuable type-strain genomes for metagenomic binning, comparative biology and taxonomic classification.</title>
        <authorList>
            <person name="Goeker M."/>
        </authorList>
    </citation>
    <scope>NUCLEOTIDE SEQUENCE [LARGE SCALE GENOMIC DNA]</scope>
    <source>
        <strain evidence="5 6">DSM 19605</strain>
    </source>
</reference>
<dbReference type="PIRSF" id="PIRSF004761">
    <property type="entry name" value="Hydrgn_mat_HypA"/>
    <property type="match status" value="1"/>
</dbReference>
<gene>
    <name evidence="4" type="primary">hypA</name>
    <name evidence="5" type="ORF">DFR43_11423</name>
</gene>